<keyword evidence="2" id="KW-1133">Transmembrane helix</keyword>
<name>A0ABS9S0B6_9GAMM</name>
<dbReference type="GO" id="GO:0016740">
    <property type="term" value="F:transferase activity"/>
    <property type="evidence" value="ECO:0007669"/>
    <property type="project" value="UniProtKB-KW"/>
</dbReference>
<dbReference type="PANTHER" id="PTHR30576:SF8">
    <property type="entry name" value="UNDECAPRENYL-PHOSPHATE GALACTOSE PHOSPHOTRANSFERASE"/>
    <property type="match status" value="1"/>
</dbReference>
<evidence type="ECO:0000313" key="5">
    <source>
        <dbReference type="Proteomes" id="UP001202117"/>
    </source>
</evidence>
<dbReference type="Pfam" id="PF02397">
    <property type="entry name" value="Bac_transf"/>
    <property type="match status" value="1"/>
</dbReference>
<keyword evidence="2" id="KW-0812">Transmembrane</keyword>
<keyword evidence="2" id="KW-0472">Membrane</keyword>
<evidence type="ECO:0000313" key="4">
    <source>
        <dbReference type="EMBL" id="MCH4565532.1"/>
    </source>
</evidence>
<evidence type="ECO:0000256" key="1">
    <source>
        <dbReference type="ARBA" id="ARBA00006464"/>
    </source>
</evidence>
<proteinExistence type="inferred from homology"/>
<gene>
    <name evidence="4" type="ORF">MKP05_20755</name>
</gene>
<feature type="domain" description="Bacterial sugar transferase" evidence="3">
    <location>
        <begin position="4"/>
        <end position="101"/>
    </location>
</feature>
<dbReference type="EMBL" id="JAKVPY010000049">
    <property type="protein sequence ID" value="MCH4565532.1"/>
    <property type="molecule type" value="Genomic_DNA"/>
</dbReference>
<accession>A0ABS9S0B6</accession>
<comment type="caution">
    <text evidence="4">The sequence shown here is derived from an EMBL/GenBank/DDBJ whole genome shotgun (WGS) entry which is preliminary data.</text>
</comment>
<protein>
    <submittedName>
        <fullName evidence="4">Sugar transferase</fullName>
    </submittedName>
</protein>
<evidence type="ECO:0000256" key="2">
    <source>
        <dbReference type="SAM" id="Phobius"/>
    </source>
</evidence>
<dbReference type="PANTHER" id="PTHR30576">
    <property type="entry name" value="COLANIC BIOSYNTHESIS UDP-GLUCOSE LIPID CARRIER TRANSFERASE"/>
    <property type="match status" value="1"/>
</dbReference>
<keyword evidence="4" id="KW-0808">Transferase</keyword>
<comment type="similarity">
    <text evidence="1">Belongs to the bacterial sugar transferase family.</text>
</comment>
<evidence type="ECO:0000259" key="3">
    <source>
        <dbReference type="Pfam" id="PF02397"/>
    </source>
</evidence>
<organism evidence="4 5">
    <name type="scientific">Halomonas flagellata</name>
    <dbReference type="NCBI Taxonomy" id="2920385"/>
    <lineage>
        <taxon>Bacteria</taxon>
        <taxon>Pseudomonadati</taxon>
        <taxon>Pseudomonadota</taxon>
        <taxon>Gammaproteobacteria</taxon>
        <taxon>Oceanospirillales</taxon>
        <taxon>Halomonadaceae</taxon>
        <taxon>Halomonas</taxon>
    </lineage>
</organism>
<reference evidence="4 5" key="1">
    <citation type="submission" date="2022-02" db="EMBL/GenBank/DDBJ databases">
        <title>Halomonas fukangensis sp. nov., a halophilic bacterium isolated from a bulk soil of Kalidium foliatum at Fukang.</title>
        <authorList>
            <person name="Huang Y."/>
        </authorList>
    </citation>
    <scope>NUCLEOTIDE SEQUENCE [LARGE SCALE GENOMIC DNA]</scope>
    <source>
        <strain evidence="4 5">EGI 63088</strain>
    </source>
</reference>
<dbReference type="InterPro" id="IPR003362">
    <property type="entry name" value="Bact_transf"/>
</dbReference>
<sequence>MSAKRGLDLLEAGVLLLLLSPSLLTLALMIRWRLGFPVWFRQMCPDLNRRPFELVKYCSMLNDYDANRELLPSHLRLTSFGRWLRATRLDELHELWNVLRGI</sequence>
<dbReference type="Proteomes" id="UP001202117">
    <property type="component" value="Unassembled WGS sequence"/>
</dbReference>
<keyword evidence="5" id="KW-1185">Reference proteome</keyword>
<feature type="transmembrane region" description="Helical" evidence="2">
    <location>
        <begin position="12"/>
        <end position="32"/>
    </location>
</feature>